<evidence type="ECO:0000256" key="1">
    <source>
        <dbReference type="SAM" id="Coils"/>
    </source>
</evidence>
<dbReference type="EMBL" id="BMLB01000001">
    <property type="protein sequence ID" value="GGK60342.1"/>
    <property type="molecule type" value="Genomic_DNA"/>
</dbReference>
<name>A0ABQ2F585_9MICO</name>
<accession>A0ABQ2F585</accession>
<evidence type="ECO:0000313" key="2">
    <source>
        <dbReference type="EMBL" id="GGK60342.1"/>
    </source>
</evidence>
<sequence length="227" mass="25113">MIRMLLPVLLLAVLVLLVLASARSARRPPALEQVPADDHRAEAVRRARERLRRAQERYAARVSTAEEALARARQDVEVLSLGEVVLGRCTVLVAGREHELTADTRFELTHEGSVTYRVEHEGGASRIVGDDRRSGRLVVSGSGWEEAVDVIPADLPEAERLVAAGQAAARSVTVAQRERAERVERAWAELEEARSARAEVDEARLTLEDLRGSGPWVWDVPEPPEEE</sequence>
<protein>
    <recommendedName>
        <fullName evidence="4">DUF4230 domain-containing protein</fullName>
    </recommendedName>
</protein>
<keyword evidence="3" id="KW-1185">Reference proteome</keyword>
<keyword evidence="1" id="KW-0175">Coiled coil</keyword>
<gene>
    <name evidence="2" type="ORF">GCM10011509_05860</name>
</gene>
<feature type="coiled-coil region" evidence="1">
    <location>
        <begin position="41"/>
        <end position="75"/>
    </location>
</feature>
<evidence type="ECO:0000313" key="3">
    <source>
        <dbReference type="Proteomes" id="UP000662111"/>
    </source>
</evidence>
<evidence type="ECO:0008006" key="4">
    <source>
        <dbReference type="Google" id="ProtNLM"/>
    </source>
</evidence>
<dbReference type="RefSeq" id="WP_022922930.1">
    <property type="nucleotide sequence ID" value="NZ_BMLB01000001.1"/>
</dbReference>
<comment type="caution">
    <text evidence="2">The sequence shown here is derived from an EMBL/GenBank/DDBJ whole genome shotgun (WGS) entry which is preliminary data.</text>
</comment>
<dbReference type="Proteomes" id="UP000662111">
    <property type="component" value="Unassembled WGS sequence"/>
</dbReference>
<reference evidence="3" key="1">
    <citation type="journal article" date="2019" name="Int. J. Syst. Evol. Microbiol.">
        <title>The Global Catalogue of Microorganisms (GCM) 10K type strain sequencing project: providing services to taxonomists for standard genome sequencing and annotation.</title>
        <authorList>
            <consortium name="The Broad Institute Genomics Platform"/>
            <consortium name="The Broad Institute Genome Sequencing Center for Infectious Disease"/>
            <person name="Wu L."/>
            <person name="Ma J."/>
        </authorList>
    </citation>
    <scope>NUCLEOTIDE SEQUENCE [LARGE SCALE GENOMIC DNA]</scope>
    <source>
        <strain evidence="3">CGMCC 1.5362</strain>
    </source>
</reference>
<organism evidence="2 3">
    <name type="scientific">Ornithinimicrobium pekingense</name>
    <dbReference type="NCBI Taxonomy" id="384677"/>
    <lineage>
        <taxon>Bacteria</taxon>
        <taxon>Bacillati</taxon>
        <taxon>Actinomycetota</taxon>
        <taxon>Actinomycetes</taxon>
        <taxon>Micrococcales</taxon>
        <taxon>Ornithinimicrobiaceae</taxon>
        <taxon>Ornithinimicrobium</taxon>
    </lineage>
</organism>
<proteinExistence type="predicted"/>